<comment type="caution">
    <text evidence="1">The sequence shown here is derived from an EMBL/GenBank/DDBJ whole genome shotgun (WGS) entry which is preliminary data.</text>
</comment>
<accession>A0A5B0VCW9</accession>
<proteinExistence type="predicted"/>
<evidence type="ECO:0000313" key="1">
    <source>
        <dbReference type="EMBL" id="KAA1172442.1"/>
    </source>
</evidence>
<organism evidence="1 2">
    <name type="scientific">Marinobacter salinexigens</name>
    <dbReference type="NCBI Taxonomy" id="2919747"/>
    <lineage>
        <taxon>Bacteria</taxon>
        <taxon>Pseudomonadati</taxon>
        <taxon>Pseudomonadota</taxon>
        <taxon>Gammaproteobacteria</taxon>
        <taxon>Pseudomonadales</taxon>
        <taxon>Marinobacteraceae</taxon>
        <taxon>Marinobacter</taxon>
    </lineage>
</organism>
<keyword evidence="2" id="KW-1185">Reference proteome</keyword>
<protein>
    <recommendedName>
        <fullName evidence="3">Anti-bacteriophage protein A/HamA C-terminal domain-containing protein</fullName>
    </recommendedName>
</protein>
<dbReference type="AlphaFoldDB" id="A0A5B0VCW9"/>
<evidence type="ECO:0000313" key="2">
    <source>
        <dbReference type="Proteomes" id="UP000323161"/>
    </source>
</evidence>
<dbReference type="EMBL" id="VTUU01000007">
    <property type="protein sequence ID" value="KAA1172442.1"/>
    <property type="molecule type" value="Genomic_DNA"/>
</dbReference>
<name>A0A5B0VCW9_9GAMM</name>
<reference evidence="1 2" key="1">
    <citation type="submission" date="2019-08" db="EMBL/GenBank/DDBJ databases">
        <title>Marinobacter ZYF650 sp. nov., a marine bacterium isolated from seawater of the Mariana trench.</title>
        <authorList>
            <person name="Ahmad W."/>
        </authorList>
    </citation>
    <scope>NUCLEOTIDE SEQUENCE [LARGE SCALE GENOMIC DNA]</scope>
    <source>
        <strain evidence="1 2">ZYF650</strain>
    </source>
</reference>
<sequence length="265" mass="28603">MSMPAPTLAYDAGTQPVIAHGLSYQDEQVSEMLAGPVKHILQDTAGNDELQELLGSVVSTEFEQEGLRQALIDETVPDNWRVGEAIAEAFVADIGNCVFPWPTGRDLKNPNASPAGCDLTGFQPVNDAELPYRFAFGEVKTSEENKAPPSVMTSLGTQLFGLRDNRQVKDALLRYLGLHAVRAPWEPMFKSAAKRYLSSNTTDVAVYGVLVRDIAPSASDIAGRAKALAADCPVQTDIEMYALYLPLNMIGTLSARAQAAMQEAS</sequence>
<evidence type="ECO:0008006" key="3">
    <source>
        <dbReference type="Google" id="ProtNLM"/>
    </source>
</evidence>
<dbReference type="RefSeq" id="WP_000062432.1">
    <property type="nucleotide sequence ID" value="NZ_VTUU01000007.1"/>
</dbReference>
<dbReference type="Proteomes" id="UP000323161">
    <property type="component" value="Unassembled WGS sequence"/>
</dbReference>
<gene>
    <name evidence="1" type="ORF">FWJ25_14770</name>
</gene>